<feature type="transmembrane region" description="Helical" evidence="6">
    <location>
        <begin position="23"/>
        <end position="51"/>
    </location>
</feature>
<protein>
    <recommendedName>
        <fullName evidence="9">Biotin transport system permease protein</fullName>
    </recommendedName>
</protein>
<evidence type="ECO:0000256" key="2">
    <source>
        <dbReference type="ARBA" id="ARBA00022692"/>
    </source>
</evidence>
<keyword evidence="2 6" id="KW-0812">Transmembrane</keyword>
<comment type="subcellular location">
    <subcellularLocation>
        <location evidence="1">Membrane</location>
        <topology evidence="1">Multi-pass membrane protein</topology>
    </subcellularLocation>
</comment>
<keyword evidence="8" id="KW-1185">Reference proteome</keyword>
<dbReference type="InterPro" id="IPR003339">
    <property type="entry name" value="ABC/ECF_trnsptr_transmembrane"/>
</dbReference>
<dbReference type="Pfam" id="PF02361">
    <property type="entry name" value="CbiQ"/>
    <property type="match status" value="1"/>
</dbReference>
<name>A0ABP8W523_9PSEU</name>
<dbReference type="RefSeq" id="WP_345378880.1">
    <property type="nucleotide sequence ID" value="NZ_BAABIC010000003.1"/>
</dbReference>
<evidence type="ECO:0000256" key="6">
    <source>
        <dbReference type="SAM" id="Phobius"/>
    </source>
</evidence>
<evidence type="ECO:0000256" key="1">
    <source>
        <dbReference type="ARBA" id="ARBA00004141"/>
    </source>
</evidence>
<evidence type="ECO:0000313" key="8">
    <source>
        <dbReference type="Proteomes" id="UP001500325"/>
    </source>
</evidence>
<sequence>MTPLGLYSPGDSVLHRAPAGAKLLALLVLVTAVVLVGSAAWLGGACVLLAVGHAVARIPVHRVLPLLRTLLLLAVLVGALQVWLLGWQPALVTVLRLAASLAAAGLFTLTTRIDGVVATVERALGPLRRIGVRADRLGLLVGLTVQAVTTLSAIAGSVREAARARGAERSPTAFAVPFVVRTLRHADELGEALAARGIGDETDDEATGPDHPDTTGGRGRNGRRVP</sequence>
<evidence type="ECO:0000313" key="7">
    <source>
        <dbReference type="EMBL" id="GAA4680244.1"/>
    </source>
</evidence>
<evidence type="ECO:0000256" key="3">
    <source>
        <dbReference type="ARBA" id="ARBA00022989"/>
    </source>
</evidence>
<dbReference type="EMBL" id="BAABIC010000003">
    <property type="protein sequence ID" value="GAA4680244.1"/>
    <property type="molecule type" value="Genomic_DNA"/>
</dbReference>
<evidence type="ECO:0008006" key="9">
    <source>
        <dbReference type="Google" id="ProtNLM"/>
    </source>
</evidence>
<feature type="transmembrane region" description="Helical" evidence="6">
    <location>
        <begin position="90"/>
        <end position="109"/>
    </location>
</feature>
<proteinExistence type="predicted"/>
<reference evidence="8" key="1">
    <citation type="journal article" date="2019" name="Int. J. Syst. Evol. Microbiol.">
        <title>The Global Catalogue of Microorganisms (GCM) 10K type strain sequencing project: providing services to taxonomists for standard genome sequencing and annotation.</title>
        <authorList>
            <consortium name="The Broad Institute Genomics Platform"/>
            <consortium name="The Broad Institute Genome Sequencing Center for Infectious Disease"/>
            <person name="Wu L."/>
            <person name="Ma J."/>
        </authorList>
    </citation>
    <scope>NUCLEOTIDE SEQUENCE [LARGE SCALE GENOMIC DNA]</scope>
    <source>
        <strain evidence="8">JCM 18055</strain>
    </source>
</reference>
<evidence type="ECO:0000256" key="4">
    <source>
        <dbReference type="ARBA" id="ARBA00023136"/>
    </source>
</evidence>
<feature type="region of interest" description="Disordered" evidence="5">
    <location>
        <begin position="194"/>
        <end position="226"/>
    </location>
</feature>
<evidence type="ECO:0000256" key="5">
    <source>
        <dbReference type="SAM" id="MobiDB-lite"/>
    </source>
</evidence>
<keyword evidence="4 6" id="KW-0472">Membrane</keyword>
<dbReference type="Proteomes" id="UP001500325">
    <property type="component" value="Unassembled WGS sequence"/>
</dbReference>
<accession>A0ABP8W523</accession>
<organism evidence="7 8">
    <name type="scientific">Pseudonocardia yuanmonensis</name>
    <dbReference type="NCBI Taxonomy" id="1095914"/>
    <lineage>
        <taxon>Bacteria</taxon>
        <taxon>Bacillati</taxon>
        <taxon>Actinomycetota</taxon>
        <taxon>Actinomycetes</taxon>
        <taxon>Pseudonocardiales</taxon>
        <taxon>Pseudonocardiaceae</taxon>
        <taxon>Pseudonocardia</taxon>
    </lineage>
</organism>
<comment type="caution">
    <text evidence="7">The sequence shown here is derived from an EMBL/GenBank/DDBJ whole genome shotgun (WGS) entry which is preliminary data.</text>
</comment>
<gene>
    <name evidence="7" type="ORF">GCM10023215_12020</name>
</gene>
<feature type="transmembrane region" description="Helical" evidence="6">
    <location>
        <begin position="63"/>
        <end position="84"/>
    </location>
</feature>
<keyword evidence="3 6" id="KW-1133">Transmembrane helix</keyword>